<reference evidence="1 2" key="1">
    <citation type="submission" date="2016-06" db="EMBL/GenBank/DDBJ databases">
        <authorList>
            <person name="Kjaerup R.B."/>
            <person name="Dalgaard T.S."/>
            <person name="Juul-Madsen H.R."/>
        </authorList>
    </citation>
    <scope>NUCLEOTIDE SEQUENCE [LARGE SCALE GENOMIC DNA]</scope>
    <source>
        <strain evidence="1 2">1127319.6</strain>
    </source>
</reference>
<protein>
    <submittedName>
        <fullName evidence="1">Uncharacterized protein</fullName>
    </submittedName>
</protein>
<dbReference type="Proteomes" id="UP000093898">
    <property type="component" value="Unassembled WGS sequence"/>
</dbReference>
<proteinExistence type="predicted"/>
<evidence type="ECO:0000313" key="1">
    <source>
        <dbReference type="EMBL" id="OBJ43726.1"/>
    </source>
</evidence>
<organism evidence="1 2">
    <name type="scientific">Mycolicibacterium mucogenicum</name>
    <name type="common">Mycobacterium mucogenicum</name>
    <dbReference type="NCBI Taxonomy" id="56689"/>
    <lineage>
        <taxon>Bacteria</taxon>
        <taxon>Bacillati</taxon>
        <taxon>Actinomycetota</taxon>
        <taxon>Actinomycetes</taxon>
        <taxon>Mycobacteriales</taxon>
        <taxon>Mycobacteriaceae</taxon>
        <taxon>Mycolicibacterium</taxon>
    </lineage>
</organism>
<name>A0A1A3H7Y6_MYCMU</name>
<sequence length="143" mass="15341">MEDTELLSEWAARAGMLRHASDTRVVHGWAGMEIGYEVRLDGTGYLVVKTDRGYASTRGRFDSLSDADAYVLMCLGSSWRADHGLGDIFPAGAAGGLRPKHDASGWSVEVAGRRAVFTHESDADRYTHVAGKGLGNVAALMQA</sequence>
<gene>
    <name evidence="1" type="ORF">A5630_17975</name>
</gene>
<dbReference type="EMBL" id="LZLC01000073">
    <property type="protein sequence ID" value="OBJ43726.1"/>
    <property type="molecule type" value="Genomic_DNA"/>
</dbReference>
<dbReference type="RefSeq" id="WP_064980062.1">
    <property type="nucleotide sequence ID" value="NZ_LZLC01000073.1"/>
</dbReference>
<dbReference type="OrthoDB" id="5067263at2"/>
<comment type="caution">
    <text evidence="1">The sequence shown here is derived from an EMBL/GenBank/DDBJ whole genome shotgun (WGS) entry which is preliminary data.</text>
</comment>
<dbReference type="AlphaFoldDB" id="A0A1A3H7Y6"/>
<evidence type="ECO:0000313" key="2">
    <source>
        <dbReference type="Proteomes" id="UP000093898"/>
    </source>
</evidence>
<accession>A0A1A3H7Y6</accession>